<feature type="region of interest" description="Disordered" evidence="1">
    <location>
        <begin position="477"/>
        <end position="501"/>
    </location>
</feature>
<evidence type="ECO:0000256" key="1">
    <source>
        <dbReference type="SAM" id="MobiDB-lite"/>
    </source>
</evidence>
<reference evidence="3 4" key="1">
    <citation type="submission" date="2019-03" db="EMBL/GenBank/DDBJ databases">
        <title>Sequencing 23 genomes of Wallemia ichthyophaga.</title>
        <authorList>
            <person name="Gostincar C."/>
        </authorList>
    </citation>
    <scope>NUCLEOTIDE SEQUENCE [LARGE SCALE GENOMIC DNA]</scope>
    <source>
        <strain evidence="3 4">EXF-5753</strain>
    </source>
</reference>
<gene>
    <name evidence="3" type="ORF">E3P99_02571</name>
</gene>
<keyword evidence="2" id="KW-0812">Transmembrane</keyword>
<dbReference type="AlphaFoldDB" id="A0A4T0FIY9"/>
<dbReference type="OrthoDB" id="3360384at2759"/>
<dbReference type="Proteomes" id="UP000310189">
    <property type="component" value="Unassembled WGS sequence"/>
</dbReference>
<feature type="compositionally biased region" description="Polar residues" evidence="1">
    <location>
        <begin position="194"/>
        <end position="203"/>
    </location>
</feature>
<feature type="compositionally biased region" description="Basic and acidic residues" evidence="1">
    <location>
        <begin position="113"/>
        <end position="123"/>
    </location>
</feature>
<feature type="compositionally biased region" description="Basic and acidic residues" evidence="1">
    <location>
        <begin position="268"/>
        <end position="285"/>
    </location>
</feature>
<feature type="region of interest" description="Disordered" evidence="1">
    <location>
        <begin position="268"/>
        <end position="287"/>
    </location>
</feature>
<evidence type="ECO:0000313" key="3">
    <source>
        <dbReference type="EMBL" id="TIA88447.1"/>
    </source>
</evidence>
<keyword evidence="4" id="KW-1185">Reference proteome</keyword>
<organism evidence="3 4">
    <name type="scientific">Wallemia hederae</name>
    <dbReference type="NCBI Taxonomy" id="1540922"/>
    <lineage>
        <taxon>Eukaryota</taxon>
        <taxon>Fungi</taxon>
        <taxon>Dikarya</taxon>
        <taxon>Basidiomycota</taxon>
        <taxon>Wallemiomycotina</taxon>
        <taxon>Wallemiomycetes</taxon>
        <taxon>Wallemiales</taxon>
        <taxon>Wallemiaceae</taxon>
        <taxon>Wallemia</taxon>
    </lineage>
</organism>
<feature type="compositionally biased region" description="Low complexity" evidence="1">
    <location>
        <begin position="52"/>
        <end position="79"/>
    </location>
</feature>
<dbReference type="EMBL" id="SPNW01000038">
    <property type="protein sequence ID" value="TIA88447.1"/>
    <property type="molecule type" value="Genomic_DNA"/>
</dbReference>
<evidence type="ECO:0000313" key="4">
    <source>
        <dbReference type="Proteomes" id="UP000310189"/>
    </source>
</evidence>
<keyword evidence="2" id="KW-1133">Transmembrane helix</keyword>
<feature type="compositionally biased region" description="Polar residues" evidence="1">
    <location>
        <begin position="233"/>
        <end position="243"/>
    </location>
</feature>
<proteinExistence type="predicted"/>
<feature type="compositionally biased region" description="Basic and acidic residues" evidence="1">
    <location>
        <begin position="36"/>
        <end position="47"/>
    </location>
</feature>
<keyword evidence="2" id="KW-0472">Membrane</keyword>
<protein>
    <submittedName>
        <fullName evidence="3">Uncharacterized protein</fullName>
    </submittedName>
</protein>
<feature type="compositionally biased region" description="Basic and acidic residues" evidence="1">
    <location>
        <begin position="83"/>
        <end position="97"/>
    </location>
</feature>
<feature type="transmembrane region" description="Helical" evidence="2">
    <location>
        <begin position="569"/>
        <end position="591"/>
    </location>
</feature>
<accession>A0A4T0FIY9</accession>
<feature type="compositionally biased region" description="Low complexity" evidence="1">
    <location>
        <begin position="488"/>
        <end position="501"/>
    </location>
</feature>
<feature type="compositionally biased region" description="Acidic residues" evidence="1">
    <location>
        <begin position="209"/>
        <end position="226"/>
    </location>
</feature>
<comment type="caution">
    <text evidence="3">The sequence shown here is derived from an EMBL/GenBank/DDBJ whole genome shotgun (WGS) entry which is preliminary data.</text>
</comment>
<feature type="region of interest" description="Disordered" evidence="1">
    <location>
        <begin position="1"/>
        <end position="256"/>
    </location>
</feature>
<sequence>MSINSDRKRPPPLLLNNAAPSHTTAHATRYPQLYADDFKSLKSPRDSEYDDSASSLFDASSGAYASTPPSLTNTPPSITASLRPEKGEYKAANETKLADLIVVGEGDSFGVQTEKEREREKENSSGAPPPTPEPAHTSPPLAVPPKLTQASPSVERLYYIPPPTPPKFRSTSTPVLHPMSPGNTHRTPRALKSARTTELMNNDSRIEEVPEEEQVEESDDSDDGDDDGPRSPTPASSRNNSNDTARRPSLGAANNVNMVKFKELGLQEGEPKSAFDDSSFEDRQDTFASRQRMPSFWEKMRMSRECLMRFDRITLTLTPDILSPSASANITDNTDNSSDSASHVSIHVFDSDLHDIDNMQGASSQSVARALATLPSDAIKSVKDVPDLGLERKPFLARIFDSESSSAASNCFFLGFVFGPAVWLIGGWTLDVCDGSAVQRVKADDRRRDWASEWNEISLAFKIREGERRTHDKEKMLMSEKATHKKTGSSGSASFARSDSGAAMEAHPSQSSLAASWGYQGHTNNPPLTNHLFNQGVKPRKFVSSDPDLSILPPLTRDNPDRWVLRCRIAALVSVPLCIGCMIAAIVGIVVSF</sequence>
<evidence type="ECO:0000256" key="2">
    <source>
        <dbReference type="SAM" id="Phobius"/>
    </source>
</evidence>
<name>A0A4T0FIY9_9BASI</name>